<evidence type="ECO:0000313" key="2">
    <source>
        <dbReference type="EMBL" id="THV42008.1"/>
    </source>
</evidence>
<comment type="caution">
    <text evidence="2">The sequence shown here is derived from an EMBL/GenBank/DDBJ whole genome shotgun (WGS) entry which is preliminary data.</text>
</comment>
<feature type="transmembrane region" description="Helical" evidence="1">
    <location>
        <begin position="86"/>
        <end position="107"/>
    </location>
</feature>
<keyword evidence="3" id="KW-1185">Reference proteome</keyword>
<keyword evidence="1" id="KW-1133">Transmembrane helix</keyword>
<accession>A0A4S8QCB9</accession>
<feature type="transmembrane region" description="Helical" evidence="1">
    <location>
        <begin position="170"/>
        <end position="189"/>
    </location>
</feature>
<dbReference type="EMBL" id="STGY01000032">
    <property type="protein sequence ID" value="THV42008.1"/>
    <property type="molecule type" value="Genomic_DNA"/>
</dbReference>
<organism evidence="2 3">
    <name type="scientific">Glycomyces buryatensis</name>
    <dbReference type="NCBI Taxonomy" id="2570927"/>
    <lineage>
        <taxon>Bacteria</taxon>
        <taxon>Bacillati</taxon>
        <taxon>Actinomycetota</taxon>
        <taxon>Actinomycetes</taxon>
        <taxon>Glycomycetales</taxon>
        <taxon>Glycomycetaceae</taxon>
        <taxon>Glycomyces</taxon>
    </lineage>
</organism>
<keyword evidence="1" id="KW-0812">Transmembrane</keyword>
<name>A0A4S8QCB9_9ACTN</name>
<dbReference type="RefSeq" id="WP_136534163.1">
    <property type="nucleotide sequence ID" value="NZ_STGY01000032.1"/>
</dbReference>
<feature type="transmembrane region" description="Helical" evidence="1">
    <location>
        <begin position="139"/>
        <end position="163"/>
    </location>
</feature>
<keyword evidence="1" id="KW-0472">Membrane</keyword>
<protein>
    <recommendedName>
        <fullName evidence="4">DUF4386 family protein</fullName>
    </recommendedName>
</protein>
<reference evidence="3" key="1">
    <citation type="submission" date="2019-04" db="EMBL/GenBank/DDBJ databases">
        <title>Nocardioides xinjiangensis sp. nov.</title>
        <authorList>
            <person name="Liu S."/>
        </authorList>
    </citation>
    <scope>NUCLEOTIDE SEQUENCE [LARGE SCALE GENOMIC DNA]</scope>
    <source>
        <strain evidence="3">18</strain>
    </source>
</reference>
<feature type="transmembrane region" description="Helical" evidence="1">
    <location>
        <begin position="195"/>
        <end position="213"/>
    </location>
</feature>
<evidence type="ECO:0000256" key="1">
    <source>
        <dbReference type="SAM" id="Phobius"/>
    </source>
</evidence>
<evidence type="ECO:0000313" key="3">
    <source>
        <dbReference type="Proteomes" id="UP000308760"/>
    </source>
</evidence>
<sequence length="230" mass="24331">MSLPQTSQPDPRTRTGAIGLALAGILFVLYEFVAPREDQTTLEGAESWASAAWSFAHIAAIIGLILIPLTYGALRGHFEGTRNEKTAFLAATTGYIGSALTISYYGAEVYGLKAIGARAVADGDASLTEVGEAFRMDSVAATIFAIGLALIALAAILIAVAVWRSGTVNRWSAIPLAAAMVLYLPHFYFPYAGRLAWGVLVGLSALILAWAMFSARRPINAEAAPQLQKA</sequence>
<proteinExistence type="predicted"/>
<dbReference type="AlphaFoldDB" id="A0A4S8QCB9"/>
<evidence type="ECO:0008006" key="4">
    <source>
        <dbReference type="Google" id="ProtNLM"/>
    </source>
</evidence>
<feature type="transmembrane region" description="Helical" evidence="1">
    <location>
        <begin position="53"/>
        <end position="74"/>
    </location>
</feature>
<dbReference type="Proteomes" id="UP000308760">
    <property type="component" value="Unassembled WGS sequence"/>
</dbReference>
<reference evidence="2 3" key="2">
    <citation type="submission" date="2019-05" db="EMBL/GenBank/DDBJ databases">
        <title>Glycomyces buryatensis sp. nov.</title>
        <authorList>
            <person name="Nikitina E."/>
        </authorList>
    </citation>
    <scope>NUCLEOTIDE SEQUENCE [LARGE SCALE GENOMIC DNA]</scope>
    <source>
        <strain evidence="2 3">18</strain>
    </source>
</reference>
<feature type="transmembrane region" description="Helical" evidence="1">
    <location>
        <begin position="15"/>
        <end position="33"/>
    </location>
</feature>
<dbReference type="OrthoDB" id="8224664at2"/>
<gene>
    <name evidence="2" type="ORF">FAB82_08765</name>
</gene>